<organism evidence="1 2">
    <name type="scientific">Pseudoroseicyclus aestuarii</name>
    <dbReference type="NCBI Taxonomy" id="1795041"/>
    <lineage>
        <taxon>Bacteria</taxon>
        <taxon>Pseudomonadati</taxon>
        <taxon>Pseudomonadota</taxon>
        <taxon>Alphaproteobacteria</taxon>
        <taxon>Rhodobacterales</taxon>
        <taxon>Paracoccaceae</taxon>
        <taxon>Pseudoroseicyclus</taxon>
    </lineage>
</organism>
<dbReference type="Pfam" id="PF13704">
    <property type="entry name" value="Glyco_tranf_2_4"/>
    <property type="match status" value="1"/>
</dbReference>
<dbReference type="SUPFAM" id="SSF53448">
    <property type="entry name" value="Nucleotide-diphospho-sugar transferases"/>
    <property type="match status" value="1"/>
</dbReference>
<keyword evidence="2" id="KW-1185">Reference proteome</keyword>
<comment type="caution">
    <text evidence="1">The sequence shown here is derived from an EMBL/GenBank/DDBJ whole genome shotgun (WGS) entry which is preliminary data.</text>
</comment>
<evidence type="ECO:0000313" key="1">
    <source>
        <dbReference type="EMBL" id="PYE84416.1"/>
    </source>
</evidence>
<reference evidence="1 2" key="1">
    <citation type="submission" date="2018-06" db="EMBL/GenBank/DDBJ databases">
        <title>Genomic Encyclopedia of Type Strains, Phase III (KMG-III): the genomes of soil and plant-associated and newly described type strains.</title>
        <authorList>
            <person name="Whitman W."/>
        </authorList>
    </citation>
    <scope>NUCLEOTIDE SEQUENCE [LARGE SCALE GENOMIC DNA]</scope>
    <source>
        <strain evidence="1 2">CECT 9025</strain>
    </source>
</reference>
<gene>
    <name evidence="1" type="ORF">DFP88_102215</name>
</gene>
<proteinExistence type="predicted"/>
<evidence type="ECO:0000313" key="2">
    <source>
        <dbReference type="Proteomes" id="UP000248311"/>
    </source>
</evidence>
<name>A0A318SVP8_9RHOB</name>
<dbReference type="RefSeq" id="WP_342767689.1">
    <property type="nucleotide sequence ID" value="NZ_QJTE01000002.1"/>
</dbReference>
<sequence>MRTAQLRQALRLRRKRQRLLWRAFRARHALTPRIDRTRGLPRGAILCLCCLRNEMAQLPLFLDHHRRLGVDHFLFVDNGSDDGSLAFLAAQPDVSVWSTAASYRDARFGMDWLGWLLMRHGHGRWCLTLDADERLIYPFWTTRPLPALTAWLDHGGQEALGALMLDLYPQGRLSEAGAPEDLLWFDAGNYTLRQQAPGQALWIQGGPRARAFFADAPRRAPTLNKVPLVRWHRRYAYLNAAHTLLPPRLNRTYASAGGEALTGVLLHGKFLGAIVEKSAEELVRRQHFGDPARAAAYQRALMGDPVLKTPQSTRYTGWRQLVALGLMSRGGWP</sequence>
<dbReference type="EMBL" id="QJTE01000002">
    <property type="protein sequence ID" value="PYE84416.1"/>
    <property type="molecule type" value="Genomic_DNA"/>
</dbReference>
<protein>
    <submittedName>
        <fullName evidence="1">Glycosyl transferase family 2</fullName>
    </submittedName>
</protein>
<keyword evidence="1" id="KW-0808">Transferase</keyword>
<dbReference type="AlphaFoldDB" id="A0A318SVP8"/>
<dbReference type="GO" id="GO:0016740">
    <property type="term" value="F:transferase activity"/>
    <property type="evidence" value="ECO:0007669"/>
    <property type="project" value="UniProtKB-KW"/>
</dbReference>
<accession>A0A318SVP8</accession>
<dbReference type="InterPro" id="IPR029044">
    <property type="entry name" value="Nucleotide-diphossugar_trans"/>
</dbReference>
<dbReference type="Proteomes" id="UP000248311">
    <property type="component" value="Unassembled WGS sequence"/>
</dbReference>